<evidence type="ECO:0000256" key="1">
    <source>
        <dbReference type="ARBA" id="ARBA00023016"/>
    </source>
</evidence>
<dbReference type="FunCoup" id="D8T7L7">
    <property type="interactions" value="459"/>
</dbReference>
<proteinExistence type="inferred from homology"/>
<feature type="region of interest" description="Disordered" evidence="4">
    <location>
        <begin position="128"/>
        <end position="154"/>
    </location>
</feature>
<dbReference type="Pfam" id="PF00011">
    <property type="entry name" value="HSP20"/>
    <property type="match status" value="1"/>
</dbReference>
<dbReference type="STRING" id="88036.D8T7L7"/>
<name>D8T7L7_SELML</name>
<dbReference type="InParanoid" id="D8T7L7"/>
<dbReference type="EMBL" id="GL377686">
    <property type="protein sequence ID" value="EFJ07321.1"/>
    <property type="molecule type" value="Genomic_DNA"/>
</dbReference>
<dbReference type="PROSITE" id="PS01031">
    <property type="entry name" value="SHSP"/>
    <property type="match status" value="1"/>
</dbReference>
<dbReference type="SUPFAM" id="SSF49764">
    <property type="entry name" value="HSP20-like chaperones"/>
    <property type="match status" value="1"/>
</dbReference>
<reference evidence="6 7" key="1">
    <citation type="journal article" date="2011" name="Science">
        <title>The Selaginella genome identifies genetic changes associated with the evolution of vascular plants.</title>
        <authorList>
            <person name="Banks J.A."/>
            <person name="Nishiyama T."/>
            <person name="Hasebe M."/>
            <person name="Bowman J.L."/>
            <person name="Gribskov M."/>
            <person name="dePamphilis C."/>
            <person name="Albert V.A."/>
            <person name="Aono N."/>
            <person name="Aoyama T."/>
            <person name="Ambrose B.A."/>
            <person name="Ashton N.W."/>
            <person name="Axtell M.J."/>
            <person name="Barker E."/>
            <person name="Barker M.S."/>
            <person name="Bennetzen J.L."/>
            <person name="Bonawitz N.D."/>
            <person name="Chapple C."/>
            <person name="Cheng C."/>
            <person name="Correa L.G."/>
            <person name="Dacre M."/>
            <person name="DeBarry J."/>
            <person name="Dreyer I."/>
            <person name="Elias M."/>
            <person name="Engstrom E.M."/>
            <person name="Estelle M."/>
            <person name="Feng L."/>
            <person name="Finet C."/>
            <person name="Floyd S.K."/>
            <person name="Frommer W.B."/>
            <person name="Fujita T."/>
            <person name="Gramzow L."/>
            <person name="Gutensohn M."/>
            <person name="Harholt J."/>
            <person name="Hattori M."/>
            <person name="Heyl A."/>
            <person name="Hirai T."/>
            <person name="Hiwatashi Y."/>
            <person name="Ishikawa M."/>
            <person name="Iwata M."/>
            <person name="Karol K.G."/>
            <person name="Koehler B."/>
            <person name="Kolukisaoglu U."/>
            <person name="Kubo M."/>
            <person name="Kurata T."/>
            <person name="Lalonde S."/>
            <person name="Li K."/>
            <person name="Li Y."/>
            <person name="Litt A."/>
            <person name="Lyons E."/>
            <person name="Manning G."/>
            <person name="Maruyama T."/>
            <person name="Michael T.P."/>
            <person name="Mikami K."/>
            <person name="Miyazaki S."/>
            <person name="Morinaga S."/>
            <person name="Murata T."/>
            <person name="Mueller-Roeber B."/>
            <person name="Nelson D.R."/>
            <person name="Obara M."/>
            <person name="Oguri Y."/>
            <person name="Olmstead R.G."/>
            <person name="Onodera N."/>
            <person name="Petersen B.L."/>
            <person name="Pils B."/>
            <person name="Prigge M."/>
            <person name="Rensing S.A."/>
            <person name="Riano-Pachon D.M."/>
            <person name="Roberts A.W."/>
            <person name="Sato Y."/>
            <person name="Scheller H.V."/>
            <person name="Schulz B."/>
            <person name="Schulz C."/>
            <person name="Shakirov E.V."/>
            <person name="Shibagaki N."/>
            <person name="Shinohara N."/>
            <person name="Shippen D.E."/>
            <person name="Soerensen I."/>
            <person name="Sotooka R."/>
            <person name="Sugimoto N."/>
            <person name="Sugita M."/>
            <person name="Sumikawa N."/>
            <person name="Tanurdzic M."/>
            <person name="Theissen G."/>
            <person name="Ulvskov P."/>
            <person name="Wakazuki S."/>
            <person name="Weng J.K."/>
            <person name="Willats W.W."/>
            <person name="Wipf D."/>
            <person name="Wolf P.G."/>
            <person name="Yang L."/>
            <person name="Zimmer A.D."/>
            <person name="Zhu Q."/>
            <person name="Mitros T."/>
            <person name="Hellsten U."/>
            <person name="Loque D."/>
            <person name="Otillar R."/>
            <person name="Salamov A."/>
            <person name="Schmutz J."/>
            <person name="Shapiro H."/>
            <person name="Lindquist E."/>
            <person name="Lucas S."/>
            <person name="Rokhsar D."/>
            <person name="Grigoriev I.V."/>
        </authorList>
    </citation>
    <scope>NUCLEOTIDE SEQUENCE [LARGE SCALE GENOMIC DNA]</scope>
</reference>
<evidence type="ECO:0000256" key="4">
    <source>
        <dbReference type="SAM" id="MobiDB-lite"/>
    </source>
</evidence>
<dbReference type="InterPro" id="IPR008978">
    <property type="entry name" value="HSP20-like_chaperone"/>
</dbReference>
<dbReference type="Gramene" id="EFJ07321">
    <property type="protein sequence ID" value="EFJ07321"/>
    <property type="gene ID" value="SELMODRAFT_429876"/>
</dbReference>
<dbReference type="Gene3D" id="2.60.40.790">
    <property type="match status" value="1"/>
</dbReference>
<dbReference type="InterPro" id="IPR031107">
    <property type="entry name" value="Small_HSP"/>
</dbReference>
<dbReference type="KEGG" id="smo:SELMODRAFT_429876"/>
<dbReference type="eggNOG" id="KOG0710">
    <property type="taxonomic scope" value="Eukaryota"/>
</dbReference>
<dbReference type="PANTHER" id="PTHR11527">
    <property type="entry name" value="HEAT-SHOCK PROTEIN 20 FAMILY MEMBER"/>
    <property type="match status" value="1"/>
</dbReference>
<evidence type="ECO:0000256" key="3">
    <source>
        <dbReference type="RuleBase" id="RU003616"/>
    </source>
</evidence>
<organism evidence="7">
    <name type="scientific">Selaginella moellendorffii</name>
    <name type="common">Spikemoss</name>
    <dbReference type="NCBI Taxonomy" id="88036"/>
    <lineage>
        <taxon>Eukaryota</taxon>
        <taxon>Viridiplantae</taxon>
        <taxon>Streptophyta</taxon>
        <taxon>Embryophyta</taxon>
        <taxon>Tracheophyta</taxon>
        <taxon>Lycopodiopsida</taxon>
        <taxon>Selaginellales</taxon>
        <taxon>Selaginellaceae</taxon>
        <taxon>Selaginella</taxon>
    </lineage>
</organism>
<protein>
    <recommendedName>
        <fullName evidence="5">SHSP domain-containing protein</fullName>
    </recommendedName>
</protein>
<feature type="domain" description="SHSP" evidence="5">
    <location>
        <begin position="153"/>
        <end position="263"/>
    </location>
</feature>
<dbReference type="GO" id="GO:0034605">
    <property type="term" value="P:cellular response to heat"/>
    <property type="evidence" value="ECO:0000318"/>
    <property type="project" value="GO_Central"/>
</dbReference>
<dbReference type="InterPro" id="IPR002068">
    <property type="entry name" value="A-crystallin/Hsp20_dom"/>
</dbReference>
<dbReference type="HOGENOM" id="CLU_072427_0_0_1"/>
<evidence type="ECO:0000313" key="6">
    <source>
        <dbReference type="EMBL" id="EFJ07321.1"/>
    </source>
</evidence>
<dbReference type="Proteomes" id="UP000001514">
    <property type="component" value="Unassembled WGS sequence"/>
</dbReference>
<evidence type="ECO:0000256" key="2">
    <source>
        <dbReference type="PROSITE-ProRule" id="PRU00285"/>
    </source>
</evidence>
<keyword evidence="7" id="KW-1185">Reference proteome</keyword>
<dbReference type="CDD" id="cd06464">
    <property type="entry name" value="ACD_sHsps-like"/>
    <property type="match status" value="1"/>
</dbReference>
<dbReference type="AlphaFoldDB" id="D8T7L7"/>
<keyword evidence="1" id="KW-0346">Stress response</keyword>
<comment type="similarity">
    <text evidence="2 3">Belongs to the small heat shock protein (HSP20) family.</text>
</comment>
<gene>
    <name evidence="6" type="ORF">SELMODRAFT_429876</name>
</gene>
<evidence type="ECO:0000313" key="7">
    <source>
        <dbReference type="Proteomes" id="UP000001514"/>
    </source>
</evidence>
<accession>D8T7L7</accession>
<sequence>MDLDEKARARMYHLACHLEDGLRLQSGPLIVRSECSSTPAFSGNRRDSMLMFARQGAEARGQFMRPAELKQARRKKCDVIPDGESRASLSKNTSKISGDCAKKEDEEFSNSKVVKSREDETPLFARPASKHAAQIKSSRPVTEASEEKRETSIRGFEWSPRMDVTESDSEHIVTVELPGVNAEGIRVEIDRGRLVVTGFRSREWWSSSQSFTQSSESDCRVYHRRDISYGPYRSVWSVPKNANLNGATAEFIDGFLRVIIPKS</sequence>
<evidence type="ECO:0000259" key="5">
    <source>
        <dbReference type="PROSITE" id="PS01031"/>
    </source>
</evidence>